<dbReference type="PANTHER" id="PTHR11130">
    <property type="entry name" value="GLUTATHIONE SYNTHETASE"/>
    <property type="match status" value="1"/>
</dbReference>
<dbReference type="InterPro" id="IPR014709">
    <property type="entry name" value="Glutathione_synthase_C_euk"/>
</dbReference>
<evidence type="ECO:0000256" key="6">
    <source>
        <dbReference type="ARBA" id="ARBA00022598"/>
    </source>
</evidence>
<dbReference type="EMBL" id="JBJQND010000012">
    <property type="protein sequence ID" value="KAL3859765.1"/>
    <property type="molecule type" value="Genomic_DNA"/>
</dbReference>
<comment type="similarity">
    <text evidence="2 15">Belongs to the eukaryotic GSH synthase family.</text>
</comment>
<protein>
    <recommendedName>
        <fullName evidence="5 15">Glutathione synthetase</fullName>
        <shortName evidence="15">GSH-S</shortName>
        <ecNumber evidence="4 15">6.3.2.3</ecNumber>
    </recommendedName>
</protein>
<feature type="binding site" evidence="16">
    <location>
        <begin position="420"/>
        <end position="423"/>
    </location>
    <ligand>
        <name>ATP</name>
        <dbReference type="ChEBI" id="CHEBI:30616"/>
    </ligand>
</feature>
<dbReference type="AlphaFoldDB" id="A0ABD3VGY4"/>
<evidence type="ECO:0000259" key="18">
    <source>
        <dbReference type="Pfam" id="PF03199"/>
    </source>
</evidence>
<evidence type="ECO:0000256" key="16">
    <source>
        <dbReference type="PIRSR" id="PIRSR001558-1"/>
    </source>
</evidence>
<keyword evidence="10 15" id="KW-0067">ATP-binding</keyword>
<evidence type="ECO:0000256" key="5">
    <source>
        <dbReference type="ARBA" id="ARBA00020821"/>
    </source>
</evidence>
<dbReference type="GO" id="GO:0005524">
    <property type="term" value="F:ATP binding"/>
    <property type="evidence" value="ECO:0007669"/>
    <property type="project" value="UniProtKB-UniRule"/>
</dbReference>
<dbReference type="SUPFAM" id="SSF56059">
    <property type="entry name" value="Glutathione synthetase ATP-binding domain-like"/>
    <property type="match status" value="1"/>
</dbReference>
<evidence type="ECO:0000313" key="19">
    <source>
        <dbReference type="EMBL" id="KAL3859765.1"/>
    </source>
</evidence>
<evidence type="ECO:0000256" key="7">
    <source>
        <dbReference type="ARBA" id="ARBA00022684"/>
    </source>
</evidence>
<evidence type="ECO:0000256" key="4">
    <source>
        <dbReference type="ARBA" id="ARBA00012214"/>
    </source>
</evidence>
<dbReference type="Gene3D" id="1.10.1080.10">
    <property type="entry name" value="Glutathione Synthetase, Chain A, domain 3"/>
    <property type="match status" value="1"/>
</dbReference>
<evidence type="ECO:0000256" key="13">
    <source>
        <dbReference type="ARBA" id="ARBA00052123"/>
    </source>
</evidence>
<keyword evidence="8 15" id="KW-0479">Metal-binding</keyword>
<dbReference type="GO" id="GO:0004363">
    <property type="term" value="F:glutathione synthase activity"/>
    <property type="evidence" value="ECO:0007669"/>
    <property type="project" value="UniProtKB-UniRule"/>
</dbReference>
<keyword evidence="9 15" id="KW-0547">Nucleotide-binding</keyword>
<dbReference type="Pfam" id="PF03199">
    <property type="entry name" value="GSH_synthase"/>
    <property type="match status" value="1"/>
</dbReference>
<feature type="binding site" evidence="16">
    <location>
        <position position="472"/>
    </location>
    <ligand>
        <name>substrate</name>
    </ligand>
</feature>
<comment type="caution">
    <text evidence="19">The sequence shown here is derived from an EMBL/GenBank/DDBJ whole genome shotgun (WGS) entry which is preliminary data.</text>
</comment>
<evidence type="ECO:0000256" key="10">
    <source>
        <dbReference type="ARBA" id="ARBA00022840"/>
    </source>
</evidence>
<dbReference type="InterPro" id="IPR004887">
    <property type="entry name" value="GSH_synth_subst-bd"/>
</dbReference>
<evidence type="ECO:0000256" key="12">
    <source>
        <dbReference type="ARBA" id="ARBA00048871"/>
    </source>
</evidence>
<keyword evidence="7 15" id="KW-0317">Glutathione biosynthesis</keyword>
<dbReference type="Gene3D" id="3.40.50.1760">
    <property type="entry name" value="Glutathione synthase, substrate-binding domain superfamily, eukaryotic"/>
    <property type="match status" value="1"/>
</dbReference>
<evidence type="ECO:0000256" key="8">
    <source>
        <dbReference type="ARBA" id="ARBA00022723"/>
    </source>
</evidence>
<comment type="function">
    <text evidence="14">Catalyzes the production of glutathione from gamma-glutamylcysteine and glycine in an ATP-dependent manner. Glutathione (gamma-glutamylcysteinylglycine, GSH) is the most abundant intracellular thiol in living aerobic cells and is required for numerous processes including the protection of cells against oxidative damage, amino acid transport, the detoxification of foreign compounds, the maintenance of protein sulfhydryl groups in a reduced state and acts as a cofactor for a number of enzymes. Participates in ophthalmate biosynthesis in hepatocytes.</text>
</comment>
<feature type="binding site" evidence="16">
    <location>
        <position position="474"/>
    </location>
    <ligand>
        <name>ATP</name>
        <dbReference type="ChEBI" id="CHEBI:30616"/>
    </ligand>
</feature>
<dbReference type="GO" id="GO:0000287">
    <property type="term" value="F:magnesium ion binding"/>
    <property type="evidence" value="ECO:0007669"/>
    <property type="project" value="UniProtKB-UniRule"/>
</dbReference>
<gene>
    <name evidence="19" type="ORF">ACJMK2_009961</name>
</gene>
<comment type="catalytic activity">
    <reaction evidence="12">
        <text>gamma-L-glutamyl-L-cysteine + glycine + ATP = glutathione + ADP + phosphate + H(+)</text>
        <dbReference type="Rhea" id="RHEA:13557"/>
        <dbReference type="ChEBI" id="CHEBI:15378"/>
        <dbReference type="ChEBI" id="CHEBI:30616"/>
        <dbReference type="ChEBI" id="CHEBI:43474"/>
        <dbReference type="ChEBI" id="CHEBI:57305"/>
        <dbReference type="ChEBI" id="CHEBI:57925"/>
        <dbReference type="ChEBI" id="CHEBI:58173"/>
        <dbReference type="ChEBI" id="CHEBI:456216"/>
        <dbReference type="EC" id="6.3.2.3"/>
    </reaction>
    <physiologicalReaction direction="left-to-right" evidence="12">
        <dbReference type="Rhea" id="RHEA:13558"/>
    </physiologicalReaction>
</comment>
<dbReference type="EC" id="6.3.2.3" evidence="4 15"/>
<reference evidence="19 20" key="1">
    <citation type="submission" date="2024-11" db="EMBL/GenBank/DDBJ databases">
        <title>Chromosome-level genome assembly of the freshwater bivalve Anodonta woodiana.</title>
        <authorList>
            <person name="Chen X."/>
        </authorList>
    </citation>
    <scope>NUCLEOTIDE SEQUENCE [LARGE SCALE GENOMIC DNA]</scope>
    <source>
        <strain evidence="19">MN2024</strain>
        <tissue evidence="19">Gills</tissue>
    </source>
</reference>
<comment type="subunit">
    <text evidence="3">Homodimer.</text>
</comment>
<feature type="binding site" evidence="17">
    <location>
        <position position="390"/>
    </location>
    <ligand>
        <name>Mg(2+)</name>
        <dbReference type="ChEBI" id="CHEBI:18420"/>
    </ligand>
</feature>
<accession>A0ABD3VGY4</accession>
<dbReference type="PANTHER" id="PTHR11130:SF0">
    <property type="entry name" value="GLUTATHIONE SYNTHETASE"/>
    <property type="match status" value="1"/>
</dbReference>
<proteinExistence type="inferred from homology"/>
<evidence type="ECO:0000256" key="15">
    <source>
        <dbReference type="PIRNR" id="PIRNR001558"/>
    </source>
</evidence>
<evidence type="ECO:0000256" key="3">
    <source>
        <dbReference type="ARBA" id="ARBA00011738"/>
    </source>
</evidence>
<evidence type="ECO:0000313" key="20">
    <source>
        <dbReference type="Proteomes" id="UP001634394"/>
    </source>
</evidence>
<dbReference type="GO" id="GO:0043295">
    <property type="term" value="F:glutathione binding"/>
    <property type="evidence" value="ECO:0007669"/>
    <property type="project" value="UniProtKB-UniRule"/>
</dbReference>
<name>A0ABD3VGY4_SINWO</name>
<dbReference type="Pfam" id="PF03917">
    <property type="entry name" value="GSH_synth_ATP"/>
    <property type="match status" value="1"/>
</dbReference>
<feature type="binding site" evidence="16">
    <location>
        <begin position="386"/>
        <end position="395"/>
    </location>
    <ligand>
        <name>ATP</name>
        <dbReference type="ChEBI" id="CHEBI:30616"/>
    </ligand>
</feature>
<dbReference type="InterPro" id="IPR014042">
    <property type="entry name" value="Glutathione_synthase_a-hlx"/>
</dbReference>
<evidence type="ECO:0000256" key="11">
    <source>
        <dbReference type="ARBA" id="ARBA00022842"/>
    </source>
</evidence>
<dbReference type="InterPro" id="IPR016185">
    <property type="entry name" value="PreATP-grasp_dom_sf"/>
</dbReference>
<feature type="domain" description="Glutathione synthase substrate-binding" evidence="18">
    <location>
        <begin position="224"/>
        <end position="325"/>
    </location>
</feature>
<dbReference type="FunFam" id="3.30.1490.50:FF:000001">
    <property type="entry name" value="Glutathione synthetase"/>
    <property type="match status" value="1"/>
</dbReference>
<feature type="binding site" evidence="16">
    <location>
        <position position="447"/>
    </location>
    <ligand>
        <name>ATP</name>
        <dbReference type="ChEBI" id="CHEBI:30616"/>
    </ligand>
</feature>
<dbReference type="FunFam" id="3.40.50.1760:FF:000001">
    <property type="entry name" value="Glutathione synthetase"/>
    <property type="match status" value="1"/>
</dbReference>
<dbReference type="Gene3D" id="3.30.470.20">
    <property type="entry name" value="ATP-grasp fold, B domain"/>
    <property type="match status" value="1"/>
</dbReference>
<feature type="binding site" evidence="16">
    <location>
        <position position="134"/>
    </location>
    <ligand>
        <name>substrate</name>
    </ligand>
</feature>
<keyword evidence="6 15" id="KW-0436">Ligase</keyword>
<keyword evidence="11 15" id="KW-0460">Magnesium</keyword>
<evidence type="ECO:0000256" key="14">
    <source>
        <dbReference type="ARBA" id="ARBA00059746"/>
    </source>
</evidence>
<dbReference type="SUPFAM" id="SSF52440">
    <property type="entry name" value="PreATP-grasp domain"/>
    <property type="match status" value="1"/>
</dbReference>
<comment type="pathway">
    <text evidence="1 15">Sulfur metabolism; glutathione biosynthesis; glutathione from L-cysteine and L-glutamate: step 2/2.</text>
</comment>
<feature type="binding site" evidence="16">
    <location>
        <position position="328"/>
    </location>
    <ligand>
        <name>ATP</name>
        <dbReference type="ChEBI" id="CHEBI:30616"/>
    </ligand>
</feature>
<organism evidence="19 20">
    <name type="scientific">Sinanodonta woodiana</name>
    <name type="common">Chinese pond mussel</name>
    <name type="synonym">Anodonta woodiana</name>
    <dbReference type="NCBI Taxonomy" id="1069815"/>
    <lineage>
        <taxon>Eukaryota</taxon>
        <taxon>Metazoa</taxon>
        <taxon>Spiralia</taxon>
        <taxon>Lophotrochozoa</taxon>
        <taxon>Mollusca</taxon>
        <taxon>Bivalvia</taxon>
        <taxon>Autobranchia</taxon>
        <taxon>Heteroconchia</taxon>
        <taxon>Palaeoheterodonta</taxon>
        <taxon>Unionida</taxon>
        <taxon>Unionoidea</taxon>
        <taxon>Unionidae</taxon>
        <taxon>Unioninae</taxon>
        <taxon>Sinanodonta</taxon>
    </lineage>
</organism>
<feature type="binding site" evidence="17">
    <location>
        <position position="166"/>
    </location>
    <ligand>
        <name>Mg(2+)</name>
        <dbReference type="ChEBI" id="CHEBI:18420"/>
    </ligand>
</feature>
<dbReference type="Gene3D" id="3.30.1490.80">
    <property type="match status" value="1"/>
</dbReference>
<dbReference type="Gene3D" id="3.30.1490.50">
    <property type="match status" value="1"/>
</dbReference>
<comment type="cofactor">
    <cofactor evidence="15 17">
        <name>Mg(2+)</name>
        <dbReference type="ChEBI" id="CHEBI:18420"/>
    </cofactor>
    <text evidence="15 17">Binds 1 Mg(2+) ion per subunit.</text>
</comment>
<feature type="binding site" evidence="16">
    <location>
        <position position="397"/>
    </location>
    <ligand>
        <name>ATP</name>
        <dbReference type="ChEBI" id="CHEBI:30616"/>
    </ligand>
</feature>
<evidence type="ECO:0000256" key="1">
    <source>
        <dbReference type="ARBA" id="ARBA00004965"/>
    </source>
</evidence>
<feature type="binding site" evidence="16">
    <location>
        <position position="240"/>
    </location>
    <ligand>
        <name>substrate</name>
    </ligand>
</feature>
<feature type="binding site" evidence="16">
    <location>
        <position position="164"/>
    </location>
    <ligand>
        <name>ATP</name>
        <dbReference type="ChEBI" id="CHEBI:30616"/>
    </ligand>
</feature>
<keyword evidence="20" id="KW-1185">Reference proteome</keyword>
<dbReference type="PIRSF" id="PIRSF001558">
    <property type="entry name" value="GSHase"/>
    <property type="match status" value="1"/>
</dbReference>
<evidence type="ECO:0000256" key="17">
    <source>
        <dbReference type="PIRSR" id="PIRSR001558-2"/>
    </source>
</evidence>
<feature type="binding site" evidence="17">
    <location>
        <position position="164"/>
    </location>
    <ligand>
        <name>Mg(2+)</name>
        <dbReference type="ChEBI" id="CHEBI:18420"/>
    </ligand>
</feature>
<evidence type="ECO:0000256" key="2">
    <source>
        <dbReference type="ARBA" id="ARBA00010385"/>
    </source>
</evidence>
<dbReference type="NCBIfam" id="TIGR01986">
    <property type="entry name" value="glut_syn_euk"/>
    <property type="match status" value="1"/>
</dbReference>
<sequence length="498" mass="56096">MSEISLSLNMASALGSIVLSEEKLKTLIDRAKQWALLYGVQMRRADDPSNPATVDFAPMTLFPSLLPLAIYEEAKSLQIHFQTLMHRAAHDQTFLDKCFKNVIQVDEFTKKLWEIYQEVQKQGLAQPLSLGLFRNDFMMDTKKAKFGMNPFHEVPDGLELKQIEFNSIASSFGGLICGQQPVHRHTMAAAGVEVKDGQLPENRPARGLAAGLLKAWVHYNVKNAVILFLVSKVERNSQDQVWLECQIFEQNPAVHVVFATFQDLIQKGTLKEDKKLYLEDKEIAVIYFRHGYVPNHYTSQKDFDIRLTMELSRAIKCPSIHYQLVGCKKVQQELARPGILEHFIKDTSVVARIRATFAGQYSLDMDSEGNEAVEMAISSPGNFVLKPQREGGGNNLYGEEMKNYLIKIRNSEERQAYILMERIHPWQQKNHLLKLGVDPSLQNVVSEIGIYGVCLGSADEEIYNVQVGHLLRTKSSSDNEGGIVAGFATVDTPLIVGR</sequence>
<evidence type="ECO:0000256" key="9">
    <source>
        <dbReference type="ARBA" id="ARBA00022741"/>
    </source>
</evidence>
<dbReference type="InterPro" id="IPR037013">
    <property type="entry name" value="GSH-S_sub-bd_sf"/>
</dbReference>
<feature type="binding site" evidence="16">
    <location>
        <position position="480"/>
    </location>
    <ligand>
        <name>ATP</name>
        <dbReference type="ChEBI" id="CHEBI:30616"/>
    </ligand>
</feature>
<dbReference type="Proteomes" id="UP001634394">
    <property type="component" value="Unassembled WGS sequence"/>
</dbReference>
<dbReference type="InterPro" id="IPR005615">
    <property type="entry name" value="Glutathione_synthase"/>
</dbReference>
<comment type="catalytic activity">
    <reaction evidence="13">
        <text>gamma-L-glutamyl-(2S)-2-aminobutanoate + glycine + ATP = ophthalmate + ADP + phosphate + H(+)</text>
        <dbReference type="Rhea" id="RHEA:72075"/>
        <dbReference type="ChEBI" id="CHEBI:15378"/>
        <dbReference type="ChEBI" id="CHEBI:30616"/>
        <dbReference type="ChEBI" id="CHEBI:43474"/>
        <dbReference type="ChEBI" id="CHEBI:57305"/>
        <dbReference type="ChEBI" id="CHEBI:189406"/>
        <dbReference type="ChEBI" id="CHEBI:189750"/>
        <dbReference type="ChEBI" id="CHEBI:456216"/>
    </reaction>
    <physiologicalReaction direction="left-to-right" evidence="13">
        <dbReference type="Rhea" id="RHEA:72076"/>
    </physiologicalReaction>
</comment>
<dbReference type="InterPro" id="IPR014049">
    <property type="entry name" value="Glutathione_synthase_N_euk"/>
</dbReference>